<evidence type="ECO:0000313" key="3">
    <source>
        <dbReference type="Proteomes" id="UP000759131"/>
    </source>
</evidence>
<evidence type="ECO:0000313" key="2">
    <source>
        <dbReference type="EMBL" id="CAD7645601.1"/>
    </source>
</evidence>
<dbReference type="PANTHER" id="PTHR46331">
    <property type="entry name" value="VALACYCLOVIR HYDROLASE"/>
    <property type="match status" value="1"/>
</dbReference>
<dbReference type="Proteomes" id="UP000759131">
    <property type="component" value="Unassembled WGS sequence"/>
</dbReference>
<feature type="domain" description="AB hydrolase-1" evidence="1">
    <location>
        <begin position="27"/>
        <end position="139"/>
    </location>
</feature>
<evidence type="ECO:0000259" key="1">
    <source>
        <dbReference type="Pfam" id="PF00561"/>
    </source>
</evidence>
<dbReference type="GO" id="GO:0017171">
    <property type="term" value="F:serine hydrolase activity"/>
    <property type="evidence" value="ECO:0007669"/>
    <property type="project" value="TreeGrafter"/>
</dbReference>
<dbReference type="PANTHER" id="PTHR46331:SF2">
    <property type="entry name" value="VALACYCLOVIR HYDROLASE"/>
    <property type="match status" value="1"/>
</dbReference>
<dbReference type="Pfam" id="PF00561">
    <property type="entry name" value="Abhydrolase_1"/>
    <property type="match status" value="1"/>
</dbReference>
<gene>
    <name evidence="2" type="ORF">OSB1V03_LOCUS20586</name>
</gene>
<dbReference type="InterPro" id="IPR000073">
    <property type="entry name" value="AB_hydrolase_1"/>
</dbReference>
<dbReference type="EMBL" id="OC889208">
    <property type="protein sequence ID" value="CAD7645601.1"/>
    <property type="molecule type" value="Genomic_DNA"/>
</dbReference>
<proteinExistence type="predicted"/>
<dbReference type="InterPro" id="IPR029058">
    <property type="entry name" value="AB_hydrolase_fold"/>
</dbReference>
<accession>A0A7R9QHA5</accession>
<dbReference type="AlphaFoldDB" id="A0A7R9QHA5"/>
<feature type="non-terminal residue" evidence="2">
    <location>
        <position position="1"/>
    </location>
</feature>
<sequence>MTDSSSSGKIDINGYTIWYERFGSGPKPVLLIPGAIGTGRTDYWEQVEGEDALDLDAFTLIAVEPMGWGRSGPPARRYDINMYNKDADIYETLMKHLGYKHYSVIAWSDGAKSGITLAIKYSDSVNAIVLIGASICASRQAVQFLNTIIKTEDWSADRLNSYLRSYESREKIQDLWTRYVKSTEYHDQYFGND</sequence>
<dbReference type="Gene3D" id="3.40.50.1820">
    <property type="entry name" value="alpha/beta hydrolase"/>
    <property type="match status" value="1"/>
</dbReference>
<name>A0A7R9QHA5_9ACAR</name>
<protein>
    <recommendedName>
        <fullName evidence="1">AB hydrolase-1 domain-containing protein</fullName>
    </recommendedName>
</protein>
<reference evidence="2" key="1">
    <citation type="submission" date="2020-11" db="EMBL/GenBank/DDBJ databases">
        <authorList>
            <person name="Tran Van P."/>
        </authorList>
    </citation>
    <scope>NUCLEOTIDE SEQUENCE</scope>
</reference>
<dbReference type="SUPFAM" id="SSF53474">
    <property type="entry name" value="alpha/beta-Hydrolases"/>
    <property type="match status" value="1"/>
</dbReference>
<keyword evidence="3" id="KW-1185">Reference proteome</keyword>
<dbReference type="EMBL" id="CAJPIZ010034633">
    <property type="protein sequence ID" value="CAG2120640.1"/>
    <property type="molecule type" value="Genomic_DNA"/>
</dbReference>
<dbReference type="OrthoDB" id="19657at2759"/>
<organism evidence="2">
    <name type="scientific">Medioppia subpectinata</name>
    <dbReference type="NCBI Taxonomy" id="1979941"/>
    <lineage>
        <taxon>Eukaryota</taxon>
        <taxon>Metazoa</taxon>
        <taxon>Ecdysozoa</taxon>
        <taxon>Arthropoda</taxon>
        <taxon>Chelicerata</taxon>
        <taxon>Arachnida</taxon>
        <taxon>Acari</taxon>
        <taxon>Acariformes</taxon>
        <taxon>Sarcoptiformes</taxon>
        <taxon>Oribatida</taxon>
        <taxon>Brachypylina</taxon>
        <taxon>Oppioidea</taxon>
        <taxon>Oppiidae</taxon>
        <taxon>Medioppia</taxon>
    </lineage>
</organism>